<keyword evidence="6" id="KW-1185">Reference proteome</keyword>
<dbReference type="PANTHER" id="PTHR33164:SF89">
    <property type="entry name" value="MARR FAMILY REGULATORY PROTEIN"/>
    <property type="match status" value="1"/>
</dbReference>
<keyword evidence="2" id="KW-0238">DNA-binding</keyword>
<feature type="domain" description="HTH marR-type" evidence="4">
    <location>
        <begin position="6"/>
        <end position="138"/>
    </location>
</feature>
<evidence type="ECO:0000259" key="4">
    <source>
        <dbReference type="PROSITE" id="PS50995"/>
    </source>
</evidence>
<proteinExistence type="predicted"/>
<dbReference type="SMART" id="SM00347">
    <property type="entry name" value="HTH_MARR"/>
    <property type="match status" value="1"/>
</dbReference>
<dbReference type="InterPro" id="IPR039422">
    <property type="entry name" value="MarR/SlyA-like"/>
</dbReference>
<dbReference type="Pfam" id="PF01047">
    <property type="entry name" value="MarR"/>
    <property type="match status" value="1"/>
</dbReference>
<sequence length="162" mass="17544">MSDVLTTEALKALRRILRASDLGTRKLATATALTPSQLLVLQEVEQRGETTPSALSASLQFGQATITNIVDRLENAGLVTRQRSSRDKRQIILQVTDAGRATIERAPDLLQTRFSEGYEALPAWERAMILAALERLGEIIGAQSIDAAPLLDAGAIARSHEV</sequence>
<dbReference type="InterPro" id="IPR036390">
    <property type="entry name" value="WH_DNA-bd_sf"/>
</dbReference>
<protein>
    <submittedName>
        <fullName evidence="5">MarR family winged helix-turn-helix transcriptional regulator</fullName>
    </submittedName>
</protein>
<dbReference type="EMBL" id="JBFNXR010000054">
    <property type="protein sequence ID" value="MEW9856973.1"/>
    <property type="molecule type" value="Genomic_DNA"/>
</dbReference>
<evidence type="ECO:0000256" key="2">
    <source>
        <dbReference type="ARBA" id="ARBA00023125"/>
    </source>
</evidence>
<evidence type="ECO:0000313" key="5">
    <source>
        <dbReference type="EMBL" id="MEW9856973.1"/>
    </source>
</evidence>
<dbReference type="SUPFAM" id="SSF46785">
    <property type="entry name" value="Winged helix' DNA-binding domain"/>
    <property type="match status" value="1"/>
</dbReference>
<dbReference type="InterPro" id="IPR023187">
    <property type="entry name" value="Tscrpt_reg_MarR-type_CS"/>
</dbReference>
<reference evidence="5 6" key="1">
    <citation type="submission" date="2024-06" db="EMBL/GenBank/DDBJ databases">
        <title>Novosphingobium rhizovicinus M1R2S20.</title>
        <authorList>
            <person name="Sun J.-Q."/>
        </authorList>
    </citation>
    <scope>NUCLEOTIDE SEQUENCE [LARGE SCALE GENOMIC DNA]</scope>
    <source>
        <strain evidence="5 6">M1R2S20</strain>
    </source>
</reference>
<dbReference type="InterPro" id="IPR036388">
    <property type="entry name" value="WH-like_DNA-bd_sf"/>
</dbReference>
<evidence type="ECO:0000256" key="1">
    <source>
        <dbReference type="ARBA" id="ARBA00023015"/>
    </source>
</evidence>
<evidence type="ECO:0000313" key="6">
    <source>
        <dbReference type="Proteomes" id="UP001556118"/>
    </source>
</evidence>
<dbReference type="RefSeq" id="WP_367775445.1">
    <property type="nucleotide sequence ID" value="NZ_JBFNXR010000054.1"/>
</dbReference>
<name>A0ABV3RFU4_9SPHN</name>
<dbReference type="InterPro" id="IPR000835">
    <property type="entry name" value="HTH_MarR-typ"/>
</dbReference>
<accession>A0ABV3RFU4</accession>
<dbReference type="PANTHER" id="PTHR33164">
    <property type="entry name" value="TRANSCRIPTIONAL REGULATOR, MARR FAMILY"/>
    <property type="match status" value="1"/>
</dbReference>
<dbReference type="Proteomes" id="UP001556118">
    <property type="component" value="Unassembled WGS sequence"/>
</dbReference>
<dbReference type="PROSITE" id="PS50995">
    <property type="entry name" value="HTH_MARR_2"/>
    <property type="match status" value="1"/>
</dbReference>
<keyword evidence="1" id="KW-0805">Transcription regulation</keyword>
<comment type="caution">
    <text evidence="5">The sequence shown here is derived from an EMBL/GenBank/DDBJ whole genome shotgun (WGS) entry which is preliminary data.</text>
</comment>
<gene>
    <name evidence="5" type="ORF">ABUH87_17760</name>
</gene>
<keyword evidence="3" id="KW-0804">Transcription</keyword>
<organism evidence="5 6">
    <name type="scientific">Novosphingobium rhizovicinum</name>
    <dbReference type="NCBI Taxonomy" id="3228928"/>
    <lineage>
        <taxon>Bacteria</taxon>
        <taxon>Pseudomonadati</taxon>
        <taxon>Pseudomonadota</taxon>
        <taxon>Alphaproteobacteria</taxon>
        <taxon>Sphingomonadales</taxon>
        <taxon>Sphingomonadaceae</taxon>
        <taxon>Novosphingobium</taxon>
    </lineage>
</organism>
<dbReference type="PROSITE" id="PS01117">
    <property type="entry name" value="HTH_MARR_1"/>
    <property type="match status" value="1"/>
</dbReference>
<evidence type="ECO:0000256" key="3">
    <source>
        <dbReference type="ARBA" id="ARBA00023163"/>
    </source>
</evidence>
<dbReference type="Gene3D" id="1.10.10.10">
    <property type="entry name" value="Winged helix-like DNA-binding domain superfamily/Winged helix DNA-binding domain"/>
    <property type="match status" value="1"/>
</dbReference>
<dbReference type="PRINTS" id="PR00598">
    <property type="entry name" value="HTHMARR"/>
</dbReference>